<dbReference type="KEGG" id="pfj:MYCFIDRAFT_15080"/>
<proteinExistence type="predicted"/>
<accession>N1Q903</accession>
<feature type="non-terminal residue" evidence="2">
    <location>
        <position position="334"/>
    </location>
</feature>
<keyword evidence="3" id="KW-1185">Reference proteome</keyword>
<dbReference type="GO" id="GO:0003676">
    <property type="term" value="F:nucleic acid binding"/>
    <property type="evidence" value="ECO:0007669"/>
    <property type="project" value="InterPro"/>
</dbReference>
<dbReference type="VEuPathDB" id="FungiDB:MYCFIDRAFT_15080"/>
<sequence length="334" mass="36933">LVLILLDKQDNELYPVLKRIADCSLGLKTIFCTNQKLKASGNDALFSNLVLKANIKAGGQNHHVRIGKGKAAQSAFHKIGESTLVIGVDVVHPGGDLPSIASMVGSIDKQYVNFAGSVRLQPARQEILTVNNVTEMFLECLMAFGQGTQQLPQRILYYRDGVSEDQYHQVLEQEVASIRQAYLTWLICRYSEPQRGERSKSSRSPEIPVSAIVVGKRHHTRFFSRNDAMSYRDKPGGPINGNIKPGLVVDQVITQTGIAGAFPDFFLQSHAALRGTAKSAHYVVICNDNAIPMSDIQNITHAFCYDYARATKGVSYCAPAYYADRLCDRAHKYL</sequence>
<dbReference type="InterPro" id="IPR036397">
    <property type="entry name" value="RNaseH_sf"/>
</dbReference>
<evidence type="ECO:0000313" key="2">
    <source>
        <dbReference type="EMBL" id="EME87368.1"/>
    </source>
</evidence>
<dbReference type="Pfam" id="PF02171">
    <property type="entry name" value="Piwi"/>
    <property type="match status" value="1"/>
</dbReference>
<reference evidence="2 3" key="1">
    <citation type="journal article" date="2012" name="PLoS Pathog.">
        <title>Diverse lifestyles and strategies of plant pathogenesis encoded in the genomes of eighteen Dothideomycetes fungi.</title>
        <authorList>
            <person name="Ohm R.A."/>
            <person name="Feau N."/>
            <person name="Henrissat B."/>
            <person name="Schoch C.L."/>
            <person name="Horwitz B.A."/>
            <person name="Barry K.W."/>
            <person name="Condon B.J."/>
            <person name="Copeland A.C."/>
            <person name="Dhillon B."/>
            <person name="Glaser F."/>
            <person name="Hesse C.N."/>
            <person name="Kosti I."/>
            <person name="LaButti K."/>
            <person name="Lindquist E.A."/>
            <person name="Lucas S."/>
            <person name="Salamov A.A."/>
            <person name="Bradshaw R.E."/>
            <person name="Ciuffetti L."/>
            <person name="Hamelin R.C."/>
            <person name="Kema G.H.J."/>
            <person name="Lawrence C."/>
            <person name="Scott J.A."/>
            <person name="Spatafora J.W."/>
            <person name="Turgeon B.G."/>
            <person name="de Wit P.J.G.M."/>
            <person name="Zhong S."/>
            <person name="Goodwin S.B."/>
            <person name="Grigoriev I.V."/>
        </authorList>
    </citation>
    <scope>NUCLEOTIDE SEQUENCE [LARGE SCALE GENOMIC DNA]</scope>
    <source>
        <strain evidence="2 3">CIRAD86</strain>
    </source>
</reference>
<dbReference type="eggNOG" id="KOG1041">
    <property type="taxonomic scope" value="Eukaryota"/>
</dbReference>
<dbReference type="SUPFAM" id="SSF53098">
    <property type="entry name" value="Ribonuclease H-like"/>
    <property type="match status" value="1"/>
</dbReference>
<feature type="non-terminal residue" evidence="2">
    <location>
        <position position="1"/>
    </location>
</feature>
<dbReference type="RefSeq" id="XP_007919654.1">
    <property type="nucleotide sequence ID" value="XM_007921463.1"/>
</dbReference>
<dbReference type="EMBL" id="KB446555">
    <property type="protein sequence ID" value="EME87368.1"/>
    <property type="molecule type" value="Genomic_DNA"/>
</dbReference>
<dbReference type="SMART" id="SM00950">
    <property type="entry name" value="Piwi"/>
    <property type="match status" value="1"/>
</dbReference>
<name>N1Q903_PSEFD</name>
<dbReference type="GeneID" id="19331521"/>
<gene>
    <name evidence="2" type="ORF">MYCFIDRAFT_15080</name>
</gene>
<evidence type="ECO:0000259" key="1">
    <source>
        <dbReference type="PROSITE" id="PS50822"/>
    </source>
</evidence>
<protein>
    <recommendedName>
        <fullName evidence="1">Piwi domain-containing protein</fullName>
    </recommendedName>
</protein>
<dbReference type="Proteomes" id="UP000016932">
    <property type="component" value="Unassembled WGS sequence"/>
</dbReference>
<dbReference type="Gene3D" id="3.30.420.10">
    <property type="entry name" value="Ribonuclease H-like superfamily/Ribonuclease H"/>
    <property type="match status" value="1"/>
</dbReference>
<dbReference type="PANTHER" id="PTHR22891">
    <property type="entry name" value="EUKARYOTIC TRANSLATION INITIATION FACTOR 2C"/>
    <property type="match status" value="1"/>
</dbReference>
<dbReference type="AlphaFoldDB" id="N1Q903"/>
<dbReference type="HOGENOM" id="CLU_004544_6_0_1"/>
<feature type="domain" description="Piwi" evidence="1">
    <location>
        <begin position="1"/>
        <end position="334"/>
    </location>
</feature>
<organism evidence="2 3">
    <name type="scientific">Pseudocercospora fijiensis (strain CIRAD86)</name>
    <name type="common">Black leaf streak disease fungus</name>
    <name type="synonym">Mycosphaerella fijiensis</name>
    <dbReference type="NCBI Taxonomy" id="383855"/>
    <lineage>
        <taxon>Eukaryota</taxon>
        <taxon>Fungi</taxon>
        <taxon>Dikarya</taxon>
        <taxon>Ascomycota</taxon>
        <taxon>Pezizomycotina</taxon>
        <taxon>Dothideomycetes</taxon>
        <taxon>Dothideomycetidae</taxon>
        <taxon>Mycosphaerellales</taxon>
        <taxon>Mycosphaerellaceae</taxon>
        <taxon>Pseudocercospora</taxon>
    </lineage>
</organism>
<dbReference type="InterPro" id="IPR003165">
    <property type="entry name" value="Piwi"/>
</dbReference>
<dbReference type="Gene3D" id="3.40.50.2300">
    <property type="match status" value="1"/>
</dbReference>
<dbReference type="OrthoDB" id="10252740at2759"/>
<dbReference type="InterPro" id="IPR012337">
    <property type="entry name" value="RNaseH-like_sf"/>
</dbReference>
<evidence type="ECO:0000313" key="3">
    <source>
        <dbReference type="Proteomes" id="UP000016932"/>
    </source>
</evidence>
<dbReference type="STRING" id="383855.N1Q903"/>
<dbReference type="PROSITE" id="PS50822">
    <property type="entry name" value="PIWI"/>
    <property type="match status" value="1"/>
</dbReference>